<keyword evidence="5" id="KW-1185">Reference proteome</keyword>
<organism evidence="4 5">
    <name type="scientific">Eragrostis curvula</name>
    <name type="common">weeping love grass</name>
    <dbReference type="NCBI Taxonomy" id="38414"/>
    <lineage>
        <taxon>Eukaryota</taxon>
        <taxon>Viridiplantae</taxon>
        <taxon>Streptophyta</taxon>
        <taxon>Embryophyta</taxon>
        <taxon>Tracheophyta</taxon>
        <taxon>Spermatophyta</taxon>
        <taxon>Magnoliopsida</taxon>
        <taxon>Liliopsida</taxon>
        <taxon>Poales</taxon>
        <taxon>Poaceae</taxon>
        <taxon>PACMAD clade</taxon>
        <taxon>Chloridoideae</taxon>
        <taxon>Eragrostideae</taxon>
        <taxon>Eragrostidinae</taxon>
        <taxon>Eragrostis</taxon>
    </lineage>
</organism>
<dbReference type="OrthoDB" id="417481at2759"/>
<dbReference type="InterPro" id="IPR035979">
    <property type="entry name" value="RBD_domain_sf"/>
</dbReference>
<evidence type="ECO:0000256" key="1">
    <source>
        <dbReference type="PROSITE-ProRule" id="PRU00176"/>
    </source>
</evidence>
<dbReference type="InterPro" id="IPR007201">
    <property type="entry name" value="Mei2-like_Rrm_C"/>
</dbReference>
<proteinExistence type="predicted"/>
<dbReference type="InterPro" id="IPR000504">
    <property type="entry name" value="RRM_dom"/>
</dbReference>
<dbReference type="GO" id="GO:0003723">
    <property type="term" value="F:RNA binding"/>
    <property type="evidence" value="ECO:0007669"/>
    <property type="project" value="UniProtKB-UniRule"/>
</dbReference>
<dbReference type="PROSITE" id="PS50102">
    <property type="entry name" value="RRM"/>
    <property type="match status" value="1"/>
</dbReference>
<feature type="domain" description="RRM" evidence="3">
    <location>
        <begin position="292"/>
        <end position="391"/>
    </location>
</feature>
<evidence type="ECO:0000313" key="5">
    <source>
        <dbReference type="Proteomes" id="UP000324897"/>
    </source>
</evidence>
<feature type="non-terminal residue" evidence="4">
    <location>
        <position position="444"/>
    </location>
</feature>
<feature type="region of interest" description="Disordered" evidence="2">
    <location>
        <begin position="130"/>
        <end position="284"/>
    </location>
</feature>
<name>A0A5J9TFT9_9POAL</name>
<feature type="compositionally biased region" description="Basic and acidic residues" evidence="2">
    <location>
        <begin position="236"/>
        <end position="251"/>
    </location>
</feature>
<evidence type="ECO:0000259" key="3">
    <source>
        <dbReference type="PROSITE" id="PS50102"/>
    </source>
</evidence>
<dbReference type="InterPro" id="IPR012677">
    <property type="entry name" value="Nucleotide-bd_a/b_plait_sf"/>
</dbReference>
<sequence>MAPSDLSPSAPAYVPQASVVHAPVLECYLQAPPVELLPPSGVPCPFPGPPPPPPLFASPFQPLLPSPVFARPFQGPPPPPVFACPFQAPPPDPLVFSGPPFMGLPPPVLGMAPPPPMALPAAPMPAPASPLPRLAAEPKAGVDKPPSGSAGTWRVASGRRRPKPLLPPRQRAPACGRAAAADGCHGGAKEETANQPSPRSVLTEAGTSPPDSPPVALPSKFPFPPQGPPPPPAAVTRRDGAKQQPHNRRDAATGSKQPVAPRSPQQAAPGKSGARGRNRAPRRLFNPACTLTTLMVRNIPNGFSRRKLMNILDQHCAVENEQIASGGGNGVSSGYDFLYVPFDFKTNANKGYAFVNVTSPEAAHRLWSYLHGYKWKTKQSHKTCEVDYAIVQGREALVSHFSGSCFECHTEEFLPVWFAPPRDGARPAIQPQQAHVVGRLKPRL</sequence>
<evidence type="ECO:0000256" key="2">
    <source>
        <dbReference type="SAM" id="MobiDB-lite"/>
    </source>
</evidence>
<dbReference type="EMBL" id="RWGY01000039">
    <property type="protein sequence ID" value="TVU10144.1"/>
    <property type="molecule type" value="Genomic_DNA"/>
</dbReference>
<dbReference type="Gene3D" id="3.30.70.330">
    <property type="match status" value="1"/>
</dbReference>
<dbReference type="Pfam" id="PF04059">
    <property type="entry name" value="RRM_2"/>
    <property type="match status" value="1"/>
</dbReference>
<keyword evidence="1" id="KW-0694">RNA-binding</keyword>
<reference evidence="4 5" key="1">
    <citation type="journal article" date="2019" name="Sci. Rep.">
        <title>A high-quality genome of Eragrostis curvula grass provides insights into Poaceae evolution and supports new strategies to enhance forage quality.</title>
        <authorList>
            <person name="Carballo J."/>
            <person name="Santos B.A.C.M."/>
            <person name="Zappacosta D."/>
            <person name="Garbus I."/>
            <person name="Selva J.P."/>
            <person name="Gallo C.A."/>
            <person name="Diaz A."/>
            <person name="Albertini E."/>
            <person name="Caccamo M."/>
            <person name="Echenique V."/>
        </authorList>
    </citation>
    <scope>NUCLEOTIDE SEQUENCE [LARGE SCALE GENOMIC DNA]</scope>
    <source>
        <strain evidence="5">cv. Victoria</strain>
        <tissue evidence="4">Leaf</tissue>
    </source>
</reference>
<dbReference type="Proteomes" id="UP000324897">
    <property type="component" value="Chromosome 3"/>
</dbReference>
<accession>A0A5J9TFT9</accession>
<comment type="caution">
    <text evidence="4">The sequence shown here is derived from an EMBL/GenBank/DDBJ whole genome shotgun (WGS) entry which is preliminary data.</text>
</comment>
<dbReference type="Gramene" id="TVU10144">
    <property type="protein sequence ID" value="TVU10144"/>
    <property type="gene ID" value="EJB05_43655"/>
</dbReference>
<feature type="compositionally biased region" description="Pro residues" evidence="2">
    <location>
        <begin position="210"/>
        <end position="233"/>
    </location>
</feature>
<evidence type="ECO:0000313" key="4">
    <source>
        <dbReference type="EMBL" id="TVU10144.1"/>
    </source>
</evidence>
<protein>
    <recommendedName>
        <fullName evidence="3">RRM domain-containing protein</fullName>
    </recommendedName>
</protein>
<feature type="compositionally biased region" description="Low complexity" evidence="2">
    <location>
        <begin position="168"/>
        <end position="183"/>
    </location>
</feature>
<dbReference type="SUPFAM" id="SSF54928">
    <property type="entry name" value="RNA-binding domain, RBD"/>
    <property type="match status" value="1"/>
</dbReference>
<feature type="non-terminal residue" evidence="4">
    <location>
        <position position="1"/>
    </location>
</feature>
<dbReference type="AlphaFoldDB" id="A0A5J9TFT9"/>
<gene>
    <name evidence="4" type="ORF">EJB05_43655</name>
</gene>